<feature type="transmembrane region" description="Helical" evidence="2">
    <location>
        <begin position="166"/>
        <end position="188"/>
    </location>
</feature>
<feature type="region of interest" description="Disordered" evidence="1">
    <location>
        <begin position="50"/>
        <end position="71"/>
    </location>
</feature>
<comment type="caution">
    <text evidence="3">The sequence shown here is derived from an EMBL/GenBank/DDBJ whole genome shotgun (WGS) entry which is preliminary data.</text>
</comment>
<evidence type="ECO:0000313" key="3">
    <source>
        <dbReference type="EMBL" id="KAK6760427.1"/>
    </source>
</evidence>
<feature type="transmembrane region" description="Helical" evidence="2">
    <location>
        <begin position="106"/>
        <end position="125"/>
    </location>
</feature>
<evidence type="ECO:0000256" key="1">
    <source>
        <dbReference type="SAM" id="MobiDB-lite"/>
    </source>
</evidence>
<reference evidence="3 4" key="1">
    <citation type="submission" date="2023-08" db="EMBL/GenBank/DDBJ databases">
        <title>A Necator americanus chromosomal reference genome.</title>
        <authorList>
            <person name="Ilik V."/>
            <person name="Petrzelkova K.J."/>
            <person name="Pardy F."/>
            <person name="Fuh T."/>
            <person name="Niatou-Singa F.S."/>
            <person name="Gouil Q."/>
            <person name="Baker L."/>
            <person name="Ritchie M.E."/>
            <person name="Jex A.R."/>
            <person name="Gazzola D."/>
            <person name="Li H."/>
            <person name="Toshio Fujiwara R."/>
            <person name="Zhan B."/>
            <person name="Aroian R.V."/>
            <person name="Pafco B."/>
            <person name="Schwarz E.M."/>
        </authorList>
    </citation>
    <scope>NUCLEOTIDE SEQUENCE [LARGE SCALE GENOMIC DNA]</scope>
    <source>
        <strain evidence="3 4">Aroian</strain>
        <tissue evidence="3">Whole animal</tissue>
    </source>
</reference>
<keyword evidence="4" id="KW-1185">Reference proteome</keyword>
<dbReference type="PANTHER" id="PTHR34851:SF3">
    <property type="entry name" value="MARVEL DOMAIN-CONTAINING PROTEIN"/>
    <property type="match status" value="1"/>
</dbReference>
<feature type="transmembrane region" description="Helical" evidence="2">
    <location>
        <begin position="137"/>
        <end position="154"/>
    </location>
</feature>
<dbReference type="Proteomes" id="UP001303046">
    <property type="component" value="Unassembled WGS sequence"/>
</dbReference>
<feature type="transmembrane region" description="Helical" evidence="2">
    <location>
        <begin position="248"/>
        <end position="264"/>
    </location>
</feature>
<sequence>MNGSTKGIRNENLRFPYRNQLSSRRSFTPNIRVDLPSTSNSIELSNCNPSTTHLSRFNPSPRTSTSLNATPKAKHETVVNYDFADDPMPPNTCCCGKVKIQMGCRIVATCSLLAIIANAVLYFFGIPRLGLSGTIEIVLLIIDFLTVFFLFLGLSKHRAGLLKPYLFFNSLWTFCLCLLLLVCLWKIIRGGELSNNILSNLQNIRAQPTEEPEDDYHRRIHPTNSQFFTPKAEEQKSYRNLNTYRDDFYAYILLVYYLIVYVNLQQLIHAVDSDPSCQHHFNIALALTRGLLV</sequence>
<proteinExistence type="predicted"/>
<accession>A0ABR1ECL1</accession>
<evidence type="ECO:0000313" key="4">
    <source>
        <dbReference type="Proteomes" id="UP001303046"/>
    </source>
</evidence>
<feature type="compositionally biased region" description="Polar residues" evidence="1">
    <location>
        <begin position="50"/>
        <end position="69"/>
    </location>
</feature>
<name>A0ABR1ECL1_NECAM</name>
<keyword evidence="2" id="KW-1133">Transmembrane helix</keyword>
<keyword evidence="2" id="KW-0812">Transmembrane</keyword>
<dbReference type="PANTHER" id="PTHR34851">
    <property type="entry name" value="PROTEIN CBG05235-RELATED"/>
    <property type="match status" value="1"/>
</dbReference>
<evidence type="ECO:0000256" key="2">
    <source>
        <dbReference type="SAM" id="Phobius"/>
    </source>
</evidence>
<organism evidence="3 4">
    <name type="scientific">Necator americanus</name>
    <name type="common">Human hookworm</name>
    <dbReference type="NCBI Taxonomy" id="51031"/>
    <lineage>
        <taxon>Eukaryota</taxon>
        <taxon>Metazoa</taxon>
        <taxon>Ecdysozoa</taxon>
        <taxon>Nematoda</taxon>
        <taxon>Chromadorea</taxon>
        <taxon>Rhabditida</taxon>
        <taxon>Rhabditina</taxon>
        <taxon>Rhabditomorpha</taxon>
        <taxon>Strongyloidea</taxon>
        <taxon>Ancylostomatidae</taxon>
        <taxon>Bunostominae</taxon>
        <taxon>Necator</taxon>
    </lineage>
</organism>
<protein>
    <submittedName>
        <fullName evidence="3">Uncharacterized protein</fullName>
    </submittedName>
</protein>
<keyword evidence="2" id="KW-0472">Membrane</keyword>
<dbReference type="EMBL" id="JAVFWL010000006">
    <property type="protein sequence ID" value="KAK6760427.1"/>
    <property type="molecule type" value="Genomic_DNA"/>
</dbReference>
<gene>
    <name evidence="3" type="primary">Necator_chrX.g21932</name>
    <name evidence="3" type="ORF">RB195_021771</name>
</gene>